<dbReference type="Proteomes" id="UP000176568">
    <property type="component" value="Unassembled WGS sequence"/>
</dbReference>
<reference evidence="2 3" key="1">
    <citation type="journal article" date="2016" name="Nat. Commun.">
        <title>Thousands of microbial genomes shed light on interconnected biogeochemical processes in an aquifer system.</title>
        <authorList>
            <person name="Anantharaman K."/>
            <person name="Brown C.T."/>
            <person name="Hug L.A."/>
            <person name="Sharon I."/>
            <person name="Castelle C.J."/>
            <person name="Probst A.J."/>
            <person name="Thomas B.C."/>
            <person name="Singh A."/>
            <person name="Wilkins M.J."/>
            <person name="Karaoz U."/>
            <person name="Brodie E.L."/>
            <person name="Williams K.H."/>
            <person name="Hubbard S.S."/>
            <person name="Banfield J.F."/>
        </authorList>
    </citation>
    <scope>NUCLEOTIDE SEQUENCE [LARGE SCALE GENOMIC DNA]</scope>
</reference>
<sequence length="96" mass="10512">MQTKNFIRPLIGAAIILAIPALCMIFSVDGWMWSAMDFLIMGTLLYVGGLTYEFFALKARTPGQRGLIAIAVLCFVLVIWAQLAVQAVSQLIGFSN</sequence>
<accession>A0A1F4Y3Q3</accession>
<dbReference type="AlphaFoldDB" id="A0A1F4Y3Q3"/>
<comment type="caution">
    <text evidence="2">The sequence shown here is derived from an EMBL/GenBank/DDBJ whole genome shotgun (WGS) entry which is preliminary data.</text>
</comment>
<evidence type="ECO:0000256" key="1">
    <source>
        <dbReference type="SAM" id="Phobius"/>
    </source>
</evidence>
<proteinExistence type="predicted"/>
<feature type="transmembrane region" description="Helical" evidence="1">
    <location>
        <begin position="67"/>
        <end position="88"/>
    </location>
</feature>
<gene>
    <name evidence="2" type="ORF">A2419_02695</name>
</gene>
<feature type="transmembrane region" description="Helical" evidence="1">
    <location>
        <begin position="33"/>
        <end position="55"/>
    </location>
</feature>
<keyword evidence="1" id="KW-0472">Membrane</keyword>
<organism evidence="2 3">
    <name type="scientific">Candidatus Adlerbacteria bacterium RIFOXYC1_FULL_48_26</name>
    <dbReference type="NCBI Taxonomy" id="1797247"/>
    <lineage>
        <taxon>Bacteria</taxon>
        <taxon>Candidatus Adleribacteriota</taxon>
    </lineage>
</organism>
<evidence type="ECO:0000313" key="2">
    <source>
        <dbReference type="EMBL" id="OGC88607.1"/>
    </source>
</evidence>
<protein>
    <submittedName>
        <fullName evidence="2">Uncharacterized protein</fullName>
    </submittedName>
</protein>
<evidence type="ECO:0000313" key="3">
    <source>
        <dbReference type="Proteomes" id="UP000176568"/>
    </source>
</evidence>
<dbReference type="EMBL" id="MEXB01000007">
    <property type="protein sequence ID" value="OGC88607.1"/>
    <property type="molecule type" value="Genomic_DNA"/>
</dbReference>
<keyword evidence="1" id="KW-0812">Transmembrane</keyword>
<feature type="transmembrane region" description="Helical" evidence="1">
    <location>
        <begin position="7"/>
        <end position="27"/>
    </location>
</feature>
<keyword evidence="1" id="KW-1133">Transmembrane helix</keyword>
<name>A0A1F4Y3Q3_9BACT</name>